<organism evidence="1 2">
    <name type="scientific">Methylobacterium iners</name>
    <dbReference type="NCBI Taxonomy" id="418707"/>
    <lineage>
        <taxon>Bacteria</taxon>
        <taxon>Pseudomonadati</taxon>
        <taxon>Pseudomonadota</taxon>
        <taxon>Alphaproteobacteria</taxon>
        <taxon>Hyphomicrobiales</taxon>
        <taxon>Methylobacteriaceae</taxon>
        <taxon>Methylobacterium</taxon>
    </lineage>
</organism>
<reference evidence="1" key="1">
    <citation type="journal article" date="2021" name="Front. Microbiol.">
        <title>Comprehensive Comparative Genomics and Phenotyping of Methylobacterium Species.</title>
        <authorList>
            <person name="Alessa O."/>
            <person name="Ogura Y."/>
            <person name="Fujitani Y."/>
            <person name="Takami H."/>
            <person name="Hayashi T."/>
            <person name="Sahin N."/>
            <person name="Tani A."/>
        </authorList>
    </citation>
    <scope>NUCLEOTIDE SEQUENCE</scope>
    <source>
        <strain evidence="1">DSM 19015</strain>
    </source>
</reference>
<proteinExistence type="predicted"/>
<evidence type="ECO:0000313" key="1">
    <source>
        <dbReference type="EMBL" id="GJD97738.1"/>
    </source>
</evidence>
<reference evidence="1" key="2">
    <citation type="submission" date="2021-08" db="EMBL/GenBank/DDBJ databases">
        <authorList>
            <person name="Tani A."/>
            <person name="Ola A."/>
            <person name="Ogura Y."/>
            <person name="Katsura K."/>
            <person name="Hayashi T."/>
        </authorList>
    </citation>
    <scope>NUCLEOTIDE SEQUENCE</scope>
    <source>
        <strain evidence="1">DSM 19015</strain>
    </source>
</reference>
<dbReference type="Proteomes" id="UP001055125">
    <property type="component" value="Unassembled WGS sequence"/>
</dbReference>
<keyword evidence="2" id="KW-1185">Reference proteome</keyword>
<dbReference type="EMBL" id="BPQP01000105">
    <property type="protein sequence ID" value="GJD97738.1"/>
    <property type="molecule type" value="Genomic_DNA"/>
</dbReference>
<gene>
    <name evidence="1" type="ORF">OCOJLMKI_4971</name>
</gene>
<comment type="caution">
    <text evidence="1">The sequence shown here is derived from an EMBL/GenBank/DDBJ whole genome shotgun (WGS) entry which is preliminary data.</text>
</comment>
<protein>
    <submittedName>
        <fullName evidence="1">Uncharacterized protein</fullName>
    </submittedName>
</protein>
<sequence>MTAPDNEDRPLLDRMGELLAAILDEPLMTLPGSGPEGSHPLELRLSHFRPEFSERAAILLEEAGL</sequence>
<evidence type="ECO:0000313" key="2">
    <source>
        <dbReference type="Proteomes" id="UP001055125"/>
    </source>
</evidence>
<accession>A0ABQ4S5H2</accession>
<name>A0ABQ4S5H2_9HYPH</name>
<dbReference type="RefSeq" id="WP_238246787.1">
    <property type="nucleotide sequence ID" value="NZ_BPQP01000105.1"/>
</dbReference>